<evidence type="ECO:0000313" key="2">
    <source>
        <dbReference type="Proteomes" id="UP000789920"/>
    </source>
</evidence>
<feature type="non-terminal residue" evidence="1">
    <location>
        <position position="1"/>
    </location>
</feature>
<sequence>IIIRNEDNIAECNEVENEDIAYIACSAQVTANDHMYLESNVEDQLMISIPFNQPVKFHSKRIVLEDNNNCKAAYWSDINSDEEFPLFPSS</sequence>
<organism evidence="1 2">
    <name type="scientific">Racocetra persica</name>
    <dbReference type="NCBI Taxonomy" id="160502"/>
    <lineage>
        <taxon>Eukaryota</taxon>
        <taxon>Fungi</taxon>
        <taxon>Fungi incertae sedis</taxon>
        <taxon>Mucoromycota</taxon>
        <taxon>Glomeromycotina</taxon>
        <taxon>Glomeromycetes</taxon>
        <taxon>Diversisporales</taxon>
        <taxon>Gigasporaceae</taxon>
        <taxon>Racocetra</taxon>
    </lineage>
</organism>
<feature type="non-terminal residue" evidence="1">
    <location>
        <position position="90"/>
    </location>
</feature>
<name>A0ACA9PDA8_9GLOM</name>
<keyword evidence="2" id="KW-1185">Reference proteome</keyword>
<gene>
    <name evidence="1" type="ORF">RPERSI_LOCUS9992</name>
</gene>
<reference evidence="1" key="1">
    <citation type="submission" date="2021-06" db="EMBL/GenBank/DDBJ databases">
        <authorList>
            <person name="Kallberg Y."/>
            <person name="Tangrot J."/>
            <person name="Rosling A."/>
        </authorList>
    </citation>
    <scope>NUCLEOTIDE SEQUENCE</scope>
    <source>
        <strain evidence="1">MA461A</strain>
    </source>
</reference>
<comment type="caution">
    <text evidence="1">The sequence shown here is derived from an EMBL/GenBank/DDBJ whole genome shotgun (WGS) entry which is preliminary data.</text>
</comment>
<dbReference type="EMBL" id="CAJVQC010019320">
    <property type="protein sequence ID" value="CAG8700305.1"/>
    <property type="molecule type" value="Genomic_DNA"/>
</dbReference>
<protein>
    <submittedName>
        <fullName evidence="1">18149_t:CDS:1</fullName>
    </submittedName>
</protein>
<accession>A0ACA9PDA8</accession>
<proteinExistence type="predicted"/>
<evidence type="ECO:0000313" key="1">
    <source>
        <dbReference type="EMBL" id="CAG8700305.1"/>
    </source>
</evidence>
<dbReference type="Proteomes" id="UP000789920">
    <property type="component" value="Unassembled WGS sequence"/>
</dbReference>